<name>A0A843WM18_COLES</name>
<dbReference type="Proteomes" id="UP000652761">
    <property type="component" value="Unassembled WGS sequence"/>
</dbReference>
<evidence type="ECO:0000313" key="3">
    <source>
        <dbReference type="Proteomes" id="UP000652761"/>
    </source>
</evidence>
<feature type="region of interest" description="Disordered" evidence="1">
    <location>
        <begin position="73"/>
        <end position="122"/>
    </location>
</feature>
<comment type="caution">
    <text evidence="2">The sequence shown here is derived from an EMBL/GenBank/DDBJ whole genome shotgun (WGS) entry which is preliminary data.</text>
</comment>
<dbReference type="AlphaFoldDB" id="A0A843WM18"/>
<gene>
    <name evidence="2" type="ORF">Taro_039375</name>
</gene>
<evidence type="ECO:0000256" key="1">
    <source>
        <dbReference type="SAM" id="MobiDB-lite"/>
    </source>
</evidence>
<evidence type="ECO:0000313" key="2">
    <source>
        <dbReference type="EMBL" id="MQM06551.1"/>
    </source>
</evidence>
<sequence length="122" mass="13856">MGDQKNRWTWEVPGFEPRKSFERDDRHDHALLQQQRQASLPAPLLRRYSLSPASLAPQPELPRHAMAQKLHKLKDQVKVQKPGDRDRIGRPKTDPTRRSRPRLGRAGPTPAEAGVAGSAHYT</sequence>
<organism evidence="2 3">
    <name type="scientific">Colocasia esculenta</name>
    <name type="common">Wild taro</name>
    <name type="synonym">Arum esculentum</name>
    <dbReference type="NCBI Taxonomy" id="4460"/>
    <lineage>
        <taxon>Eukaryota</taxon>
        <taxon>Viridiplantae</taxon>
        <taxon>Streptophyta</taxon>
        <taxon>Embryophyta</taxon>
        <taxon>Tracheophyta</taxon>
        <taxon>Spermatophyta</taxon>
        <taxon>Magnoliopsida</taxon>
        <taxon>Liliopsida</taxon>
        <taxon>Araceae</taxon>
        <taxon>Aroideae</taxon>
        <taxon>Colocasieae</taxon>
        <taxon>Colocasia</taxon>
    </lineage>
</organism>
<feature type="non-terminal residue" evidence="2">
    <location>
        <position position="1"/>
    </location>
</feature>
<protein>
    <submittedName>
        <fullName evidence="2">Uncharacterized protein</fullName>
    </submittedName>
</protein>
<dbReference type="EMBL" id="NMUH01003655">
    <property type="protein sequence ID" value="MQM06551.1"/>
    <property type="molecule type" value="Genomic_DNA"/>
</dbReference>
<dbReference type="OrthoDB" id="3176171at2759"/>
<accession>A0A843WM18</accession>
<proteinExistence type="predicted"/>
<reference evidence="2" key="1">
    <citation type="submission" date="2017-07" db="EMBL/GenBank/DDBJ databases">
        <title>Taro Niue Genome Assembly and Annotation.</title>
        <authorList>
            <person name="Atibalentja N."/>
            <person name="Keating K."/>
            <person name="Fields C.J."/>
        </authorList>
    </citation>
    <scope>NUCLEOTIDE SEQUENCE</scope>
    <source>
        <strain evidence="2">Niue_2</strain>
        <tissue evidence="2">Leaf</tissue>
    </source>
</reference>
<feature type="compositionally biased region" description="Basic and acidic residues" evidence="1">
    <location>
        <begin position="73"/>
        <end position="97"/>
    </location>
</feature>
<keyword evidence="3" id="KW-1185">Reference proteome</keyword>